<evidence type="ECO:0000256" key="5">
    <source>
        <dbReference type="ARBA" id="ARBA00022679"/>
    </source>
</evidence>
<dbReference type="GO" id="GO:0005737">
    <property type="term" value="C:cytoplasm"/>
    <property type="evidence" value="ECO:0007669"/>
    <property type="project" value="UniProtKB-SubCell"/>
</dbReference>
<evidence type="ECO:0000256" key="4">
    <source>
        <dbReference type="ARBA" id="ARBA00019114"/>
    </source>
</evidence>
<dbReference type="Gene3D" id="3.20.20.140">
    <property type="entry name" value="Metal-dependent hydrolases"/>
    <property type="match status" value="1"/>
</dbReference>
<evidence type="ECO:0000256" key="6">
    <source>
        <dbReference type="ARBA" id="ARBA00022695"/>
    </source>
</evidence>
<dbReference type="SUPFAM" id="SSF89550">
    <property type="entry name" value="PHP domain-like"/>
    <property type="match status" value="1"/>
</dbReference>
<comment type="subcellular location">
    <subcellularLocation>
        <location evidence="1">Cytoplasm</location>
    </subcellularLocation>
</comment>
<dbReference type="Proteomes" id="UP000674938">
    <property type="component" value="Unassembled WGS sequence"/>
</dbReference>
<dbReference type="Pfam" id="PF07733">
    <property type="entry name" value="DNA_pol3_alpha"/>
    <property type="match status" value="1"/>
</dbReference>
<dbReference type="InterPro" id="IPR003141">
    <property type="entry name" value="Pol/His_phosphatase_N"/>
</dbReference>
<dbReference type="InterPro" id="IPR040982">
    <property type="entry name" value="DNA_pol3_finger"/>
</dbReference>
<evidence type="ECO:0000256" key="1">
    <source>
        <dbReference type="ARBA" id="ARBA00004496"/>
    </source>
</evidence>
<dbReference type="Pfam" id="PF02811">
    <property type="entry name" value="PHP"/>
    <property type="match status" value="1"/>
</dbReference>
<dbReference type="InterPro" id="IPR004365">
    <property type="entry name" value="NA-bd_OB_tRNA"/>
</dbReference>
<evidence type="ECO:0000256" key="9">
    <source>
        <dbReference type="ARBA" id="ARBA00025611"/>
    </source>
</evidence>
<comment type="function">
    <text evidence="9">DNA polymerase III is a complex, multichain enzyme responsible for most of the replicative synthesis in bacteria. This DNA polymerase also exhibits 3' to 5' exonuclease activity. The alpha chain is the DNA polymerase.</text>
</comment>
<dbReference type="InterPro" id="IPR016195">
    <property type="entry name" value="Pol/histidinol_Pase-like"/>
</dbReference>
<protein>
    <recommendedName>
        <fullName evidence="4">DNA polymerase III subunit alpha</fullName>
        <ecNumber evidence="3">2.7.7.7</ecNumber>
    </recommendedName>
</protein>
<dbReference type="Gene3D" id="2.40.50.140">
    <property type="entry name" value="Nucleic acid-binding proteins"/>
    <property type="match status" value="1"/>
</dbReference>
<dbReference type="GO" id="GO:0008408">
    <property type="term" value="F:3'-5' exonuclease activity"/>
    <property type="evidence" value="ECO:0007669"/>
    <property type="project" value="InterPro"/>
</dbReference>
<dbReference type="CDD" id="cd07431">
    <property type="entry name" value="PHP_PolIIIA"/>
    <property type="match status" value="1"/>
</dbReference>
<dbReference type="InterPro" id="IPR041931">
    <property type="entry name" value="DNA_pol3_alpha_thumb_dom"/>
</dbReference>
<evidence type="ECO:0000259" key="12">
    <source>
        <dbReference type="SMART" id="SM00481"/>
    </source>
</evidence>
<dbReference type="EMBL" id="JAEEGA010000007">
    <property type="protein sequence ID" value="MBP1041720.1"/>
    <property type="molecule type" value="Genomic_DNA"/>
</dbReference>
<dbReference type="CDD" id="cd04485">
    <property type="entry name" value="DnaE_OBF"/>
    <property type="match status" value="1"/>
</dbReference>
<dbReference type="SMART" id="SM00481">
    <property type="entry name" value="POLIIIAc"/>
    <property type="match status" value="1"/>
</dbReference>
<comment type="similarity">
    <text evidence="2">Belongs to the DNA polymerase type-C family. DnaE subfamily.</text>
</comment>
<evidence type="ECO:0000256" key="11">
    <source>
        <dbReference type="ARBA" id="ARBA00049244"/>
    </source>
</evidence>
<dbReference type="NCBIfam" id="TIGR00594">
    <property type="entry name" value="polc"/>
    <property type="match status" value="1"/>
</dbReference>
<dbReference type="InterPro" id="IPR004805">
    <property type="entry name" value="DnaE2/DnaE/PolC"/>
</dbReference>
<dbReference type="InterPro" id="IPR012340">
    <property type="entry name" value="NA-bd_OB-fold"/>
</dbReference>
<keyword evidence="6 13" id="KW-0548">Nucleotidyltransferase</keyword>
<dbReference type="InterPro" id="IPR029460">
    <property type="entry name" value="DNAPol_HHH"/>
</dbReference>
<reference evidence="13" key="1">
    <citation type="submission" date="2020-12" db="EMBL/GenBank/DDBJ databases">
        <title>Vagococcus allomyrinae sp. nov. and Enterococcus lavae sp. nov., isolated from the larvae of Allomyrina dichotoma.</title>
        <authorList>
            <person name="Lee S.D."/>
        </authorList>
    </citation>
    <scope>NUCLEOTIDE SEQUENCE</scope>
    <source>
        <strain evidence="13">BWB3-3</strain>
    </source>
</reference>
<keyword evidence="7" id="KW-0235">DNA replication</keyword>
<evidence type="ECO:0000256" key="2">
    <source>
        <dbReference type="ARBA" id="ARBA00009496"/>
    </source>
</evidence>
<dbReference type="Pfam" id="PF14579">
    <property type="entry name" value="HHH_6"/>
    <property type="match status" value="1"/>
</dbReference>
<name>A0A940P628_9ENTE</name>
<evidence type="ECO:0000313" key="13">
    <source>
        <dbReference type="EMBL" id="MBP1041720.1"/>
    </source>
</evidence>
<evidence type="ECO:0000313" key="14">
    <source>
        <dbReference type="Proteomes" id="UP000674938"/>
    </source>
</evidence>
<dbReference type="GO" id="GO:0003887">
    <property type="term" value="F:DNA-directed DNA polymerase activity"/>
    <property type="evidence" value="ECO:0007669"/>
    <property type="project" value="UniProtKB-KW"/>
</dbReference>
<keyword evidence="14" id="KW-1185">Reference proteome</keyword>
<dbReference type="RefSeq" id="WP_209528095.1">
    <property type="nucleotide sequence ID" value="NZ_JAEEGA010000007.1"/>
</dbReference>
<proteinExistence type="inferred from homology"/>
<accession>A0A940P628</accession>
<dbReference type="AlphaFoldDB" id="A0A940P628"/>
<gene>
    <name evidence="13" type="primary">dnaE</name>
    <name evidence="13" type="ORF">I6N95_11940</name>
</gene>
<dbReference type="PANTHER" id="PTHR32294">
    <property type="entry name" value="DNA POLYMERASE III SUBUNIT ALPHA"/>
    <property type="match status" value="1"/>
</dbReference>
<keyword evidence="5 13" id="KW-0808">Transferase</keyword>
<dbReference type="Gene3D" id="1.10.10.1600">
    <property type="entry name" value="Bacterial DNA polymerase III alpha subunit, thumb domain"/>
    <property type="match status" value="1"/>
</dbReference>
<sequence>MEIAQLQVTTAYSLLASTIRIDELVKAAKERGFTSLAITDLNVMSGVAEFYRACQKYEIKPLIGLTIEYRESVQEDQDVRLIFLAKNQQGYQNLLKISTAKMELEATEPFYYSQFEAYLHDLVVIIPDELSTIATLYREQRTEQLNEAIVRLKQQVDQGSLFGGVSLYEEPRKQHWLEVLTSHHLKAVALQDVRYLNPSDDFSLKVLKHIDEGTRIGPEHIQQAGHYFLSTAMDLKEKYQENQLISALENTQKVAALCQFEMRFHQTLLPHFDVPKGETAASYLRKICQENLPQRVKNPDGRYTDRLELELSTISDMGFDDYFLIIWDVMKFAAEQKIVMGPGRGSAAGSLVSFVTGITEVDPIEYDLLFERFLNKERYTMPDIDLDIPDNRRDEVLHYVSQKYGHHQVAQIATFGTMAAKMALRDVCRVFGLSQNEANQWSNAVPSVLKITLVEAFKQSHKLQQLVEDSERNKLIFEVAVKIEGLPRHVSTHAAGVVISDQDLTGLVALQLGSNQIPLTQFTMGDVEAIGLLKMDFLGLRNLSILDDTIQQIKRVYQEDIILKDLPMNDKKTLDIFRKAQTVGIFQFESTGIKNVLRKLGPTSIEDVAAVNALYRPGPMDNIDLFISRKKGEVPVDYPHPNLKEILDVTYGVIVYQEQIMQVVSKMAGFSYGEADILRRAISKKEKAVLDEQRRHFVEGSLAQGYSEEVANQVYDYIERFANYGFNRSHAMAYSFIAYQMAYLKAHYPAPFFASLLHSVRHNLGKIKEYITEAKRFGLTVKGPDINQSRYSFFLEKKAILFGFSSLKGIRKDFIRNVLDVRRADGPYKSLDNFLLRIDRKWLKEDNILPLIYIGAFDSLHGNRKQLVVDLEGMIKNILFSGGSLDLLSILSLKKETVADYSIEEKLDQEEKYLGTYLSGHPVDEYQALRIVKNARSIDQVEIGKRSSILVYSRQIRVIRTKKGEQMAFIEGNDSTAEISVTIFPQAYRKIGNDLYENKVYLVEGKVERSSYNQALQIIGETVVLAESFKESIGSKICYLKISNGQETREVLKQIKEILKKYAGNNPVIVFDEQSAQKIALSDEFWVKETAELKNELSCLVDEKNIIFR</sequence>
<evidence type="ECO:0000256" key="10">
    <source>
        <dbReference type="ARBA" id="ARBA00026073"/>
    </source>
</evidence>
<dbReference type="GO" id="GO:0006260">
    <property type="term" value="P:DNA replication"/>
    <property type="evidence" value="ECO:0007669"/>
    <property type="project" value="UniProtKB-KW"/>
</dbReference>
<dbReference type="EC" id="2.7.7.7" evidence="3"/>
<dbReference type="PANTHER" id="PTHR32294:SF0">
    <property type="entry name" value="DNA POLYMERASE III SUBUNIT ALPHA"/>
    <property type="match status" value="1"/>
</dbReference>
<dbReference type="Gene3D" id="1.10.150.870">
    <property type="match status" value="1"/>
</dbReference>
<feature type="domain" description="Polymerase/histidinol phosphatase N-terminal" evidence="12">
    <location>
        <begin position="4"/>
        <end position="71"/>
    </location>
</feature>
<dbReference type="NCBIfam" id="NF004226">
    <property type="entry name" value="PRK05673.1"/>
    <property type="match status" value="1"/>
</dbReference>
<dbReference type="Pfam" id="PF17657">
    <property type="entry name" value="DNA_pol3_finger"/>
    <property type="match status" value="1"/>
</dbReference>
<evidence type="ECO:0000256" key="8">
    <source>
        <dbReference type="ARBA" id="ARBA00022932"/>
    </source>
</evidence>
<comment type="caution">
    <text evidence="13">The sequence shown here is derived from an EMBL/GenBank/DDBJ whole genome shotgun (WGS) entry which is preliminary data.</text>
</comment>
<keyword evidence="8" id="KW-0239">DNA-directed DNA polymerase</keyword>
<dbReference type="Pfam" id="PF01336">
    <property type="entry name" value="tRNA_anti-codon"/>
    <property type="match status" value="1"/>
</dbReference>
<dbReference type="GO" id="GO:0003676">
    <property type="term" value="F:nucleic acid binding"/>
    <property type="evidence" value="ECO:0007669"/>
    <property type="project" value="InterPro"/>
</dbReference>
<comment type="subunit">
    <text evidence="10">DNA polymerase III contains a core (composed of alpha, epsilon and theta chains) that associates with a tau subunit. This core dimerizes to form the POLIII' complex. PolIII' associates with the gamma complex (composed of gamma, delta, delta', psi and chi chains) and with the beta chain to form the complete DNA polymerase III complex.</text>
</comment>
<comment type="catalytic activity">
    <reaction evidence="11">
        <text>DNA(n) + a 2'-deoxyribonucleoside 5'-triphosphate = DNA(n+1) + diphosphate</text>
        <dbReference type="Rhea" id="RHEA:22508"/>
        <dbReference type="Rhea" id="RHEA-COMP:17339"/>
        <dbReference type="Rhea" id="RHEA-COMP:17340"/>
        <dbReference type="ChEBI" id="CHEBI:33019"/>
        <dbReference type="ChEBI" id="CHEBI:61560"/>
        <dbReference type="ChEBI" id="CHEBI:173112"/>
        <dbReference type="EC" id="2.7.7.7"/>
    </reaction>
</comment>
<dbReference type="InterPro" id="IPR004013">
    <property type="entry name" value="PHP_dom"/>
</dbReference>
<organism evidence="13 14">
    <name type="scientific">Vagococcus allomyrinae</name>
    <dbReference type="NCBI Taxonomy" id="2794353"/>
    <lineage>
        <taxon>Bacteria</taxon>
        <taxon>Bacillati</taxon>
        <taxon>Bacillota</taxon>
        <taxon>Bacilli</taxon>
        <taxon>Lactobacillales</taxon>
        <taxon>Enterococcaceae</taxon>
        <taxon>Vagococcus</taxon>
    </lineage>
</organism>
<evidence type="ECO:0000256" key="7">
    <source>
        <dbReference type="ARBA" id="ARBA00022705"/>
    </source>
</evidence>
<dbReference type="InterPro" id="IPR011708">
    <property type="entry name" value="DNA_pol3_alpha_NTPase_dom"/>
</dbReference>
<evidence type="ECO:0000256" key="3">
    <source>
        <dbReference type="ARBA" id="ARBA00012417"/>
    </source>
</evidence>